<dbReference type="InterPro" id="IPR027417">
    <property type="entry name" value="P-loop_NTPase"/>
</dbReference>
<evidence type="ECO:0000313" key="2">
    <source>
        <dbReference type="Proteomes" id="UP000027850"/>
    </source>
</evidence>
<dbReference type="Proteomes" id="UP000027850">
    <property type="component" value="Unassembled WGS sequence"/>
</dbReference>
<dbReference type="AlphaFoldDB" id="A0AB34LIR5"/>
<sequence length="125" mass="14552">MLDTHRLLLVPFKIAVANDLKDIAGDEDVWIVVTYQATVENRDWLNDEKNVLTEYNCSEAKGLARPMTHLISLNQSDNERKENIIRLHIAKSRFFKKGKTIKIATRYEDEVFYDKQRTLNISKVA</sequence>
<proteinExistence type="predicted"/>
<comment type="caution">
    <text evidence="1">The sequence shown here is derived from an EMBL/GenBank/DDBJ whole genome shotgun (WGS) entry which is preliminary data.</text>
</comment>
<dbReference type="Gene3D" id="3.40.50.300">
    <property type="entry name" value="P-loop containing nucleotide triphosphate hydrolases"/>
    <property type="match status" value="1"/>
</dbReference>
<protein>
    <submittedName>
        <fullName evidence="1">Uncharacterized protein</fullName>
    </submittedName>
</protein>
<accession>A0AB34LIR5</accession>
<organism evidence="1 2">
    <name type="scientific">Parabacteroides distasonis str. 3776 D15 i</name>
    <dbReference type="NCBI Taxonomy" id="1339342"/>
    <lineage>
        <taxon>Bacteria</taxon>
        <taxon>Pseudomonadati</taxon>
        <taxon>Bacteroidota</taxon>
        <taxon>Bacteroidia</taxon>
        <taxon>Bacteroidales</taxon>
        <taxon>Tannerellaceae</taxon>
        <taxon>Parabacteroides</taxon>
    </lineage>
</organism>
<evidence type="ECO:0000313" key="1">
    <source>
        <dbReference type="EMBL" id="KDS39226.1"/>
    </source>
</evidence>
<name>A0AB34LIR5_PARDI</name>
<dbReference type="EMBL" id="JNHK01000058">
    <property type="protein sequence ID" value="KDS39226.1"/>
    <property type="molecule type" value="Genomic_DNA"/>
</dbReference>
<reference evidence="1 2" key="1">
    <citation type="submission" date="2014-04" db="EMBL/GenBank/DDBJ databases">
        <authorList>
            <person name="Sears C."/>
            <person name="Carroll K."/>
            <person name="Sack B.R."/>
            <person name="Qadri F."/>
            <person name="Myers L.L."/>
            <person name="Chung G.-T."/>
            <person name="Escheverria P."/>
            <person name="Fraser C.M."/>
            <person name="Sadzewicz L."/>
            <person name="Shefchek K.A."/>
            <person name="Tallon L."/>
            <person name="Das S.P."/>
            <person name="Daugherty S."/>
            <person name="Mongodin E.F."/>
        </authorList>
    </citation>
    <scope>NUCLEOTIDE SEQUENCE [LARGE SCALE GENOMIC DNA]</scope>
    <source>
        <strain evidence="1 2">3776 D15 i</strain>
    </source>
</reference>
<gene>
    <name evidence="1" type="ORF">M091_4530</name>
</gene>